<accession>A0A6I0F6Q7</accession>
<evidence type="ECO:0000313" key="2">
    <source>
        <dbReference type="EMBL" id="KAB3533449.1"/>
    </source>
</evidence>
<dbReference type="Gene3D" id="3.40.630.30">
    <property type="match status" value="1"/>
</dbReference>
<dbReference type="RefSeq" id="WP_151861593.1">
    <property type="nucleotide sequence ID" value="NZ_WBZC01000040.1"/>
</dbReference>
<comment type="caution">
    <text evidence="2">The sequence shown here is derived from an EMBL/GenBank/DDBJ whole genome shotgun (WGS) entry which is preliminary data.</text>
</comment>
<evidence type="ECO:0000313" key="3">
    <source>
        <dbReference type="Proteomes" id="UP000432715"/>
    </source>
</evidence>
<dbReference type="OrthoDB" id="9785602at2"/>
<name>A0A6I0F6Q7_9FIRM</name>
<proteinExistence type="predicted"/>
<dbReference type="InterPro" id="IPR000182">
    <property type="entry name" value="GNAT_dom"/>
</dbReference>
<keyword evidence="2" id="KW-0808">Transferase</keyword>
<dbReference type="EMBL" id="WBZC01000040">
    <property type="protein sequence ID" value="KAB3533449.1"/>
    <property type="molecule type" value="Genomic_DNA"/>
</dbReference>
<protein>
    <submittedName>
        <fullName evidence="2">GNAT family N-acetyltransferase</fullName>
    </submittedName>
</protein>
<dbReference type="Proteomes" id="UP000432715">
    <property type="component" value="Unassembled WGS sequence"/>
</dbReference>
<dbReference type="PANTHER" id="PTHR43792:SF1">
    <property type="entry name" value="N-ACETYLTRANSFERASE DOMAIN-CONTAINING PROTEIN"/>
    <property type="match status" value="1"/>
</dbReference>
<keyword evidence="3" id="KW-1185">Reference proteome</keyword>
<dbReference type="InterPro" id="IPR051531">
    <property type="entry name" value="N-acetyltransferase"/>
</dbReference>
<dbReference type="SUPFAM" id="SSF55729">
    <property type="entry name" value="Acyl-CoA N-acyltransferases (Nat)"/>
    <property type="match status" value="1"/>
</dbReference>
<dbReference type="PROSITE" id="PS51186">
    <property type="entry name" value="GNAT"/>
    <property type="match status" value="1"/>
</dbReference>
<organism evidence="2 3">
    <name type="scientific">Alkaliphilus pronyensis</name>
    <dbReference type="NCBI Taxonomy" id="1482732"/>
    <lineage>
        <taxon>Bacteria</taxon>
        <taxon>Bacillati</taxon>
        <taxon>Bacillota</taxon>
        <taxon>Clostridia</taxon>
        <taxon>Peptostreptococcales</taxon>
        <taxon>Natronincolaceae</taxon>
        <taxon>Alkaliphilus</taxon>
    </lineage>
</organism>
<sequence>MENTPVIKTERLILRKFTQDDVEALFEILSCKEVNTFLPWLPLKTLDEAKVFLEERFLAYYDKPSNYRYAICLKEYDKPIGYVWLSDNESCDFGYGLKKEFWHKGIVSEVTKGVLEIIKKAGYKYITATHDINNPRSGEVMKRLGMSYKYSYVEQWQPKDIPVTFRMYQLNIDGESDRTYLYYWNRYENHFIEKNL</sequence>
<evidence type="ECO:0000259" key="1">
    <source>
        <dbReference type="PROSITE" id="PS51186"/>
    </source>
</evidence>
<feature type="domain" description="N-acetyltransferase" evidence="1">
    <location>
        <begin position="12"/>
        <end position="168"/>
    </location>
</feature>
<dbReference type="AlphaFoldDB" id="A0A6I0F6Q7"/>
<dbReference type="InterPro" id="IPR016181">
    <property type="entry name" value="Acyl_CoA_acyltransferase"/>
</dbReference>
<dbReference type="PANTHER" id="PTHR43792">
    <property type="entry name" value="GNAT FAMILY, PUTATIVE (AFU_ORTHOLOGUE AFUA_3G00765)-RELATED-RELATED"/>
    <property type="match status" value="1"/>
</dbReference>
<gene>
    <name evidence="2" type="ORF">F8154_10630</name>
</gene>
<dbReference type="GO" id="GO:0016747">
    <property type="term" value="F:acyltransferase activity, transferring groups other than amino-acyl groups"/>
    <property type="evidence" value="ECO:0007669"/>
    <property type="project" value="InterPro"/>
</dbReference>
<reference evidence="2 3" key="1">
    <citation type="submission" date="2019-10" db="EMBL/GenBank/DDBJ databases">
        <title>Alkaliphilus serpentinus sp. nov. and Alkaliphilus pronyensis sp. nov., two novel anaerobic alkaliphilic species isolated from the serpentinized-hosted hydrothermal field of the Prony Bay (New Caledonia).</title>
        <authorList>
            <person name="Postec A."/>
        </authorList>
    </citation>
    <scope>NUCLEOTIDE SEQUENCE [LARGE SCALE GENOMIC DNA]</scope>
    <source>
        <strain evidence="2 3">LacV</strain>
    </source>
</reference>
<dbReference type="Pfam" id="PF13302">
    <property type="entry name" value="Acetyltransf_3"/>
    <property type="match status" value="1"/>
</dbReference>